<keyword evidence="2" id="KW-1185">Reference proteome</keyword>
<proteinExistence type="predicted"/>
<dbReference type="EMBL" id="FNQC01000008">
    <property type="protein sequence ID" value="SDZ24767.1"/>
    <property type="molecule type" value="Genomic_DNA"/>
</dbReference>
<gene>
    <name evidence="1" type="ORF">SAMN05444412_108103</name>
</gene>
<name>A0A1H3RGE3_9BACT</name>
<comment type="caution">
    <text evidence="1">The sequence shown here is derived from an EMBL/GenBank/DDBJ whole genome shotgun (WGS) entry which is preliminary data.</text>
</comment>
<sequence length="98" mass="12072">MDKIIKDLQAKYKEELLRNNIDILCQYYEPFLRCRLLKNNIIQDYEFSKEEMIEIFNFVKNEKINRFPEDNRLVIRLDKNGVSMKFDFDKEFAEEHSR</sequence>
<organism evidence="1 2">
    <name type="scientific">Rhodonellum ikkaensis</name>
    <dbReference type="NCBI Taxonomy" id="336829"/>
    <lineage>
        <taxon>Bacteria</taxon>
        <taxon>Pseudomonadati</taxon>
        <taxon>Bacteroidota</taxon>
        <taxon>Cytophagia</taxon>
        <taxon>Cytophagales</taxon>
        <taxon>Cytophagaceae</taxon>
        <taxon>Rhodonellum</taxon>
    </lineage>
</organism>
<evidence type="ECO:0000313" key="1">
    <source>
        <dbReference type="EMBL" id="SDZ24767.1"/>
    </source>
</evidence>
<reference evidence="1 2" key="1">
    <citation type="submission" date="2016-10" db="EMBL/GenBank/DDBJ databases">
        <authorList>
            <person name="Varghese N."/>
            <person name="Submissions S."/>
        </authorList>
    </citation>
    <scope>NUCLEOTIDE SEQUENCE [LARGE SCALE GENOMIC DNA]</scope>
    <source>
        <strain evidence="1 2">DSM 17997</strain>
    </source>
</reference>
<dbReference type="RefSeq" id="WP_019598180.1">
    <property type="nucleotide sequence ID" value="NZ_FNQC01000008.1"/>
</dbReference>
<accession>A0A1H3RGE3</accession>
<evidence type="ECO:0000313" key="2">
    <source>
        <dbReference type="Proteomes" id="UP000199663"/>
    </source>
</evidence>
<protein>
    <submittedName>
        <fullName evidence="1">Uncharacterized protein</fullName>
    </submittedName>
</protein>
<dbReference type="Proteomes" id="UP000199663">
    <property type="component" value="Unassembled WGS sequence"/>
</dbReference>